<feature type="domain" description="Nudix hydrolase" evidence="2">
    <location>
        <begin position="9"/>
        <end position="136"/>
    </location>
</feature>
<comment type="caution">
    <text evidence="3">The sequence shown here is derived from an EMBL/GenBank/DDBJ whole genome shotgun (WGS) entry which is preliminary data.</text>
</comment>
<keyword evidence="4" id="KW-1185">Reference proteome</keyword>
<dbReference type="SUPFAM" id="SSF55811">
    <property type="entry name" value="Nudix"/>
    <property type="match status" value="1"/>
</dbReference>
<sequence length="239" mass="25740">MNYGPSFSAPVTAAGAVLWRGAGNAREIVVVHRPHGEWCFPHGRTKPGEHMVAAAVRVVSEKVGLSVRLGPWLGGTDYLKQGWPEHVDYFAAEVDPAATCDFTASDELDDLFWLSPQRAADALSRPDDVRILHELQNRVRVSTSSVILMRPARVPAGSILSAYGAGDLRAGDDPERALRIAEESFATGRPAAVCAELGAIQELSRRLAPFPVDATIPEGGLLVLHGTPERIVSVERHLA</sequence>
<dbReference type="CDD" id="cd03673">
    <property type="entry name" value="NUDIX_Ap6A_hydrolase"/>
    <property type="match status" value="1"/>
</dbReference>
<protein>
    <submittedName>
        <fullName evidence="3">NUDIX domain-containing protein</fullName>
    </submittedName>
</protein>
<dbReference type="Gene3D" id="3.90.79.10">
    <property type="entry name" value="Nucleoside Triphosphate Pyrophosphohydrolase"/>
    <property type="match status" value="1"/>
</dbReference>
<dbReference type="InterPro" id="IPR051325">
    <property type="entry name" value="Nudix_hydrolase_domain"/>
</dbReference>
<evidence type="ECO:0000313" key="4">
    <source>
        <dbReference type="Proteomes" id="UP001241758"/>
    </source>
</evidence>
<dbReference type="Proteomes" id="UP001241758">
    <property type="component" value="Unassembled WGS sequence"/>
</dbReference>
<proteinExistence type="predicted"/>
<dbReference type="PANTHER" id="PTHR21340:SF0">
    <property type="entry name" value="BIS(5'-NUCLEOSYL)-TETRAPHOSPHATASE [ASYMMETRICAL]"/>
    <property type="match status" value="1"/>
</dbReference>
<name>A0ABT6WUW4_9ACTN</name>
<evidence type="ECO:0000256" key="1">
    <source>
        <dbReference type="ARBA" id="ARBA00022801"/>
    </source>
</evidence>
<dbReference type="EMBL" id="JASCTH010000026">
    <property type="protein sequence ID" value="MDI6103489.1"/>
    <property type="molecule type" value="Genomic_DNA"/>
</dbReference>
<dbReference type="RefSeq" id="WP_282764648.1">
    <property type="nucleotide sequence ID" value="NZ_JASCTH010000026.1"/>
</dbReference>
<dbReference type="PROSITE" id="PS51462">
    <property type="entry name" value="NUDIX"/>
    <property type="match status" value="1"/>
</dbReference>
<evidence type="ECO:0000313" key="3">
    <source>
        <dbReference type="EMBL" id="MDI6103489.1"/>
    </source>
</evidence>
<dbReference type="PANTHER" id="PTHR21340">
    <property type="entry name" value="DIADENOSINE 5,5-P1,P4-TETRAPHOSPHATE PYROPHOSPHOHYDROLASE MUTT"/>
    <property type="match status" value="1"/>
</dbReference>
<reference evidence="3 4" key="1">
    <citation type="submission" date="2023-05" db="EMBL/GenBank/DDBJ databases">
        <title>Actinoplanes sp. NEAU-A12 genome sequencing.</title>
        <authorList>
            <person name="Wang Z.-S."/>
        </authorList>
    </citation>
    <scope>NUCLEOTIDE SEQUENCE [LARGE SCALE GENOMIC DNA]</scope>
    <source>
        <strain evidence="3 4">NEAU-A12</strain>
    </source>
</reference>
<dbReference type="Pfam" id="PF00293">
    <property type="entry name" value="NUDIX"/>
    <property type="match status" value="1"/>
</dbReference>
<organism evidence="3 4">
    <name type="scientific">Actinoplanes sandaracinus</name>
    <dbReference type="NCBI Taxonomy" id="3045177"/>
    <lineage>
        <taxon>Bacteria</taxon>
        <taxon>Bacillati</taxon>
        <taxon>Actinomycetota</taxon>
        <taxon>Actinomycetes</taxon>
        <taxon>Micromonosporales</taxon>
        <taxon>Micromonosporaceae</taxon>
        <taxon>Actinoplanes</taxon>
    </lineage>
</organism>
<keyword evidence="1" id="KW-0378">Hydrolase</keyword>
<dbReference type="InterPro" id="IPR000086">
    <property type="entry name" value="NUDIX_hydrolase_dom"/>
</dbReference>
<accession>A0ABT6WUW4</accession>
<dbReference type="InterPro" id="IPR015797">
    <property type="entry name" value="NUDIX_hydrolase-like_dom_sf"/>
</dbReference>
<evidence type="ECO:0000259" key="2">
    <source>
        <dbReference type="PROSITE" id="PS51462"/>
    </source>
</evidence>
<gene>
    <name evidence="3" type="ORF">QLQ12_33255</name>
</gene>